<proteinExistence type="predicted"/>
<organism evidence="1">
    <name type="scientific">freshwater metagenome</name>
    <dbReference type="NCBI Taxonomy" id="449393"/>
    <lineage>
        <taxon>unclassified sequences</taxon>
        <taxon>metagenomes</taxon>
        <taxon>ecological metagenomes</taxon>
    </lineage>
</organism>
<evidence type="ECO:0000313" key="1">
    <source>
        <dbReference type="EMBL" id="CAB4597031.1"/>
    </source>
</evidence>
<dbReference type="AlphaFoldDB" id="A0A6J6G783"/>
<dbReference type="EMBL" id="CAEZSR010000280">
    <property type="protein sequence ID" value="CAB4597031.1"/>
    <property type="molecule type" value="Genomic_DNA"/>
</dbReference>
<accession>A0A6J6G783</accession>
<gene>
    <name evidence="1" type="ORF">UFOPK1493_04069</name>
</gene>
<name>A0A6J6G783_9ZZZZ</name>
<protein>
    <submittedName>
        <fullName evidence="1">Unannotated protein</fullName>
    </submittedName>
</protein>
<reference evidence="1" key="1">
    <citation type="submission" date="2020-05" db="EMBL/GenBank/DDBJ databases">
        <authorList>
            <person name="Chiriac C."/>
            <person name="Salcher M."/>
            <person name="Ghai R."/>
            <person name="Kavagutti S V."/>
        </authorList>
    </citation>
    <scope>NUCLEOTIDE SEQUENCE</scope>
</reference>
<sequence>MDSAPALEAAIARAVGADIRDLHWFTIMDRADAIGATHLLSNDDYADEYDTGLPARAEHRFEMLTSSIGSILEKCPHATVGIALTDAFQVEHVRHTDRSTFASTMHNDFIEQSPSDTIYVID</sequence>